<name>A0A180GZJ0_PUCT1</name>
<evidence type="ECO:0000313" key="3">
    <source>
        <dbReference type="EnsemblFungi" id="PTTG_11686-t43_1-p1"/>
    </source>
</evidence>
<reference evidence="3 4" key="3">
    <citation type="journal article" date="2017" name="G3 (Bethesda)">
        <title>Comparative analysis highlights variable genome content of wheat rusts and divergence of the mating loci.</title>
        <authorList>
            <person name="Cuomo C.A."/>
            <person name="Bakkeren G."/>
            <person name="Khalil H.B."/>
            <person name="Panwar V."/>
            <person name="Joly D."/>
            <person name="Linning R."/>
            <person name="Sakthikumar S."/>
            <person name="Song X."/>
            <person name="Adiconis X."/>
            <person name="Fan L."/>
            <person name="Goldberg J.M."/>
            <person name="Levin J.Z."/>
            <person name="Young S."/>
            <person name="Zeng Q."/>
            <person name="Anikster Y."/>
            <person name="Bruce M."/>
            <person name="Wang M."/>
            <person name="Yin C."/>
            <person name="McCallum B."/>
            <person name="Szabo L.J."/>
            <person name="Hulbert S."/>
            <person name="Chen X."/>
            <person name="Fellers J.P."/>
        </authorList>
    </citation>
    <scope>NUCLEOTIDE SEQUENCE</scope>
    <source>
        <strain evidence="4">Isolate 1-1 / race 1 (BBBD)</strain>
        <strain evidence="3">isolate 1-1 / race 1 (BBBD)</strain>
    </source>
</reference>
<dbReference type="VEuPathDB" id="FungiDB:PTTG_11686"/>
<keyword evidence="1" id="KW-1133">Transmembrane helix</keyword>
<dbReference type="AlphaFoldDB" id="A0A180GZJ0"/>
<dbReference type="OrthoDB" id="2495077at2759"/>
<dbReference type="Proteomes" id="UP000005240">
    <property type="component" value="Unassembled WGS sequence"/>
</dbReference>
<evidence type="ECO:0000313" key="2">
    <source>
        <dbReference type="EMBL" id="OAV98235.1"/>
    </source>
</evidence>
<proteinExistence type="predicted"/>
<reference evidence="3" key="4">
    <citation type="submission" date="2025-05" db="UniProtKB">
        <authorList>
            <consortium name="EnsemblFungi"/>
        </authorList>
    </citation>
    <scope>IDENTIFICATION</scope>
    <source>
        <strain evidence="3">isolate 1-1 / race 1 (BBBD)</strain>
    </source>
</reference>
<gene>
    <name evidence="2" type="ORF">PTTG_11686</name>
</gene>
<evidence type="ECO:0000313" key="4">
    <source>
        <dbReference type="Proteomes" id="UP000005240"/>
    </source>
</evidence>
<protein>
    <submittedName>
        <fullName evidence="2 3">Uncharacterized protein</fullName>
    </submittedName>
</protein>
<sequence length="192" mass="22184">MISVCHHVLIKMFLAGVVVIISLPFLRSSAIETHGKTINRHFFEAPEWHEKQEPTQCSLSWGRKLIPSPSDSDTILASCEDATHEESLCDRESCHMGQSDQSPEEKPLIKYLFFTGCMSLKDEFSGHKTEKRYTVYPRTYEVSYDLRKLVVKGYAAEIEGQSEESYTCTWTDQLEQNFQRVWCNNCTDTVWK</sequence>
<accession>A0A180GZJ0</accession>
<feature type="transmembrane region" description="Helical" evidence="1">
    <location>
        <begin position="6"/>
        <end position="26"/>
    </location>
</feature>
<dbReference type="EnsemblFungi" id="PTTG_11686-t43_1">
    <property type="protein sequence ID" value="PTTG_11686-t43_1-p1"/>
    <property type="gene ID" value="PTTG_11686"/>
</dbReference>
<evidence type="ECO:0000256" key="1">
    <source>
        <dbReference type="SAM" id="Phobius"/>
    </source>
</evidence>
<keyword evidence="1" id="KW-0472">Membrane</keyword>
<reference evidence="2" key="1">
    <citation type="submission" date="2009-11" db="EMBL/GenBank/DDBJ databases">
        <authorList>
            <consortium name="The Broad Institute Genome Sequencing Platform"/>
            <person name="Ward D."/>
            <person name="Feldgarden M."/>
            <person name="Earl A."/>
            <person name="Young S.K."/>
            <person name="Zeng Q."/>
            <person name="Koehrsen M."/>
            <person name="Alvarado L."/>
            <person name="Berlin A."/>
            <person name="Bochicchio J."/>
            <person name="Borenstein D."/>
            <person name="Chapman S.B."/>
            <person name="Chen Z."/>
            <person name="Engels R."/>
            <person name="Freedman E."/>
            <person name="Gellesch M."/>
            <person name="Goldberg J."/>
            <person name="Griggs A."/>
            <person name="Gujja S."/>
            <person name="Heilman E."/>
            <person name="Heiman D."/>
            <person name="Hepburn T."/>
            <person name="Howarth C."/>
            <person name="Jen D."/>
            <person name="Larson L."/>
            <person name="Lewis B."/>
            <person name="Mehta T."/>
            <person name="Park D."/>
            <person name="Pearson M."/>
            <person name="Roberts A."/>
            <person name="Saif S."/>
            <person name="Shea T."/>
            <person name="Shenoy N."/>
            <person name="Sisk P."/>
            <person name="Stolte C."/>
            <person name="Sykes S."/>
            <person name="Thomson T."/>
            <person name="Walk T."/>
            <person name="White J."/>
            <person name="Yandava C."/>
            <person name="Izard J."/>
            <person name="Baranova O.V."/>
            <person name="Blanton J.M."/>
            <person name="Tanner A.C."/>
            <person name="Dewhirst F.E."/>
            <person name="Haas B."/>
            <person name="Nusbaum C."/>
            <person name="Birren B."/>
        </authorList>
    </citation>
    <scope>NUCLEOTIDE SEQUENCE [LARGE SCALE GENOMIC DNA]</scope>
    <source>
        <strain evidence="2">1-1 BBBD Race 1</strain>
    </source>
</reference>
<dbReference type="EMBL" id="ADAS02000008">
    <property type="protein sequence ID" value="OAV98235.1"/>
    <property type="molecule type" value="Genomic_DNA"/>
</dbReference>
<organism evidence="2">
    <name type="scientific">Puccinia triticina (isolate 1-1 / race 1 (BBBD))</name>
    <name type="common">Brown leaf rust fungus</name>
    <dbReference type="NCBI Taxonomy" id="630390"/>
    <lineage>
        <taxon>Eukaryota</taxon>
        <taxon>Fungi</taxon>
        <taxon>Dikarya</taxon>
        <taxon>Basidiomycota</taxon>
        <taxon>Pucciniomycotina</taxon>
        <taxon>Pucciniomycetes</taxon>
        <taxon>Pucciniales</taxon>
        <taxon>Pucciniaceae</taxon>
        <taxon>Puccinia</taxon>
    </lineage>
</organism>
<reference evidence="2" key="2">
    <citation type="submission" date="2016-05" db="EMBL/GenBank/DDBJ databases">
        <title>Comparative analysis highlights variable genome content of wheat rusts and divergence of the mating loci.</title>
        <authorList>
            <person name="Cuomo C.A."/>
            <person name="Bakkeren G."/>
            <person name="Szabo L."/>
            <person name="Khalil H."/>
            <person name="Joly D."/>
            <person name="Goldberg J."/>
            <person name="Young S."/>
            <person name="Zeng Q."/>
            <person name="Fellers J."/>
        </authorList>
    </citation>
    <scope>NUCLEOTIDE SEQUENCE [LARGE SCALE GENOMIC DNA]</scope>
    <source>
        <strain evidence="2">1-1 BBBD Race 1</strain>
    </source>
</reference>
<keyword evidence="1" id="KW-0812">Transmembrane</keyword>
<keyword evidence="4" id="KW-1185">Reference proteome</keyword>